<dbReference type="AlphaFoldDB" id="A0A433RPL3"/>
<dbReference type="InterPro" id="IPR036259">
    <property type="entry name" value="MFS_trans_sf"/>
</dbReference>
<dbReference type="SUPFAM" id="SSF103473">
    <property type="entry name" value="MFS general substrate transporter"/>
    <property type="match status" value="1"/>
</dbReference>
<proteinExistence type="predicted"/>
<feature type="transmembrane region" description="Helical" evidence="6">
    <location>
        <begin position="245"/>
        <end position="263"/>
    </location>
</feature>
<feature type="transmembrane region" description="Helical" evidence="6">
    <location>
        <begin position="215"/>
        <end position="239"/>
    </location>
</feature>
<evidence type="ECO:0000256" key="4">
    <source>
        <dbReference type="ARBA" id="ARBA00022989"/>
    </source>
</evidence>
<dbReference type="PANTHER" id="PTHR23531:SF2">
    <property type="entry name" value="PERMEASE"/>
    <property type="match status" value="1"/>
</dbReference>
<evidence type="ECO:0000256" key="6">
    <source>
        <dbReference type="SAM" id="Phobius"/>
    </source>
</evidence>
<keyword evidence="2" id="KW-0813">Transport</keyword>
<organism evidence="8 9">
    <name type="scientific">Candidatus Kurthia intestinigallinarum</name>
    <dbReference type="NCBI Taxonomy" id="1562256"/>
    <lineage>
        <taxon>Bacteria</taxon>
        <taxon>Bacillati</taxon>
        <taxon>Bacillota</taxon>
        <taxon>Bacilli</taxon>
        <taxon>Bacillales</taxon>
        <taxon>Caryophanaceae</taxon>
        <taxon>Kurthia</taxon>
    </lineage>
</organism>
<feature type="transmembrane region" description="Helical" evidence="6">
    <location>
        <begin position="170"/>
        <end position="194"/>
    </location>
</feature>
<feature type="transmembrane region" description="Helical" evidence="6">
    <location>
        <begin position="53"/>
        <end position="70"/>
    </location>
</feature>
<feature type="domain" description="Major facilitator superfamily (MFS) profile" evidence="7">
    <location>
        <begin position="15"/>
        <end position="390"/>
    </location>
</feature>
<evidence type="ECO:0000256" key="5">
    <source>
        <dbReference type="ARBA" id="ARBA00023136"/>
    </source>
</evidence>
<feature type="transmembrane region" description="Helical" evidence="6">
    <location>
        <begin position="341"/>
        <end position="362"/>
    </location>
</feature>
<dbReference type="GO" id="GO:0005886">
    <property type="term" value="C:plasma membrane"/>
    <property type="evidence" value="ECO:0007669"/>
    <property type="project" value="UniProtKB-SubCell"/>
</dbReference>
<evidence type="ECO:0000259" key="7">
    <source>
        <dbReference type="PROSITE" id="PS50850"/>
    </source>
</evidence>
<protein>
    <submittedName>
        <fullName evidence="8">MFS transporter</fullName>
    </submittedName>
</protein>
<keyword evidence="9" id="KW-1185">Reference proteome</keyword>
<comment type="caution">
    <text evidence="8">The sequence shown here is derived from an EMBL/GenBank/DDBJ whole genome shotgun (WGS) entry which is preliminary data.</text>
</comment>
<feature type="transmembrane region" description="Helical" evidence="6">
    <location>
        <begin position="106"/>
        <end position="129"/>
    </location>
</feature>
<dbReference type="InterPro" id="IPR052714">
    <property type="entry name" value="MFS_Exporter"/>
</dbReference>
<feature type="transmembrane region" description="Helical" evidence="6">
    <location>
        <begin position="300"/>
        <end position="321"/>
    </location>
</feature>
<dbReference type="EMBL" id="JTFC01000044">
    <property type="protein sequence ID" value="RUS51938.1"/>
    <property type="molecule type" value="Genomic_DNA"/>
</dbReference>
<feature type="transmembrane region" description="Helical" evidence="6">
    <location>
        <begin position="368"/>
        <end position="386"/>
    </location>
</feature>
<gene>
    <name evidence="8" type="ORF">QI30_18250</name>
</gene>
<dbReference type="PROSITE" id="PS50850">
    <property type="entry name" value="MFS"/>
    <property type="match status" value="1"/>
</dbReference>
<feature type="transmembrane region" description="Helical" evidence="6">
    <location>
        <begin position="82"/>
        <end position="100"/>
    </location>
</feature>
<evidence type="ECO:0000313" key="9">
    <source>
        <dbReference type="Proteomes" id="UP000288623"/>
    </source>
</evidence>
<feature type="transmembrane region" description="Helical" evidence="6">
    <location>
        <begin position="21"/>
        <end position="41"/>
    </location>
</feature>
<dbReference type="InterPro" id="IPR020846">
    <property type="entry name" value="MFS_dom"/>
</dbReference>
<reference evidence="8 9" key="1">
    <citation type="submission" date="2014-11" db="EMBL/GenBank/DDBJ databases">
        <title>Genome sequence and analysis of novel Kurthia sp.</title>
        <authorList>
            <person name="Lawson J.N."/>
            <person name="Gonzalez J.E."/>
            <person name="Rinauldi L."/>
            <person name="Xuan Z."/>
            <person name="Firman A."/>
            <person name="Shaddox L."/>
            <person name="Trudeau A."/>
            <person name="Shah S."/>
            <person name="Reiman D."/>
        </authorList>
    </citation>
    <scope>NUCLEOTIDE SEQUENCE [LARGE SCALE GENOMIC DNA]</scope>
    <source>
        <strain evidence="8 9">3B1D</strain>
    </source>
</reference>
<dbReference type="Proteomes" id="UP000288623">
    <property type="component" value="Unassembled WGS sequence"/>
</dbReference>
<evidence type="ECO:0000256" key="1">
    <source>
        <dbReference type="ARBA" id="ARBA00004651"/>
    </source>
</evidence>
<feature type="transmembrane region" description="Helical" evidence="6">
    <location>
        <begin position="275"/>
        <end position="294"/>
    </location>
</feature>
<accession>A0A433RPL3</accession>
<evidence type="ECO:0000256" key="2">
    <source>
        <dbReference type="ARBA" id="ARBA00022448"/>
    </source>
</evidence>
<name>A0A433RPL3_9BACL</name>
<feature type="transmembrane region" description="Helical" evidence="6">
    <location>
        <begin position="141"/>
        <end position="164"/>
    </location>
</feature>
<evidence type="ECO:0000313" key="8">
    <source>
        <dbReference type="EMBL" id="RUS51938.1"/>
    </source>
</evidence>
<comment type="subcellular location">
    <subcellularLocation>
        <location evidence="1">Cell membrane</location>
        <topology evidence="1">Multi-pass membrane protein</topology>
    </subcellularLocation>
</comment>
<evidence type="ECO:0000256" key="3">
    <source>
        <dbReference type="ARBA" id="ARBA00022692"/>
    </source>
</evidence>
<keyword evidence="5 6" id="KW-0472">Membrane</keyword>
<keyword evidence="3 6" id="KW-0812">Transmembrane</keyword>
<dbReference type="CDD" id="cd17489">
    <property type="entry name" value="MFS_YfcJ_like"/>
    <property type="match status" value="1"/>
</dbReference>
<dbReference type="Gene3D" id="1.20.1250.20">
    <property type="entry name" value="MFS general substrate transporter like domains"/>
    <property type="match status" value="1"/>
</dbReference>
<dbReference type="InterPro" id="IPR011701">
    <property type="entry name" value="MFS"/>
</dbReference>
<sequence>MHRLSTKKEPLWTKSFINITLMSLFIFLVFYILLTALPLFITEKLGTSADKAGWLLTVFLIFAIIVRPVAGGWISRFSQKKILIYSTTAFFVACLFYFFVHSFAVLLVVRAIHGIIFGIITTVKGAVSAELIPMTRRAEGLSYYSMAMGLAMVLGPVIGLQFASASSYNAMFVICAVLSVFNVLLAMIITIPGDNADKHAQKGKFSFSNIVDPRTVPYAAMTFISAIAYSSISAFLSLYAKELDLVTAASYFFIVYAVCMLLCRPFVGKAADQYGPKYIIFSCLAIFAIGLFVLQMTTAGWMLIVAGAIMGIGYGSITPIYQTEVMSSVPPERVGVASSVFFNSMDLGMAVGAAVMGIIAGASSYSTMYLTACIIIVVAFFLYMYVSKKGRRYQQ</sequence>
<keyword evidence="4 6" id="KW-1133">Transmembrane helix</keyword>
<dbReference type="GO" id="GO:0022857">
    <property type="term" value="F:transmembrane transporter activity"/>
    <property type="evidence" value="ECO:0007669"/>
    <property type="project" value="InterPro"/>
</dbReference>
<dbReference type="Pfam" id="PF07690">
    <property type="entry name" value="MFS_1"/>
    <property type="match status" value="1"/>
</dbReference>
<dbReference type="PANTHER" id="PTHR23531">
    <property type="entry name" value="QUINOLENE RESISTANCE PROTEIN NORA"/>
    <property type="match status" value="1"/>
</dbReference>